<evidence type="ECO:0000256" key="2">
    <source>
        <dbReference type="ARBA" id="ARBA00023033"/>
    </source>
</evidence>
<dbReference type="NCBIfam" id="NF005243">
    <property type="entry name" value="PRK06753.1"/>
    <property type="match status" value="1"/>
</dbReference>
<organism evidence="4">
    <name type="scientific">Roseihalotalea indica</name>
    <dbReference type="NCBI Taxonomy" id="2867963"/>
    <lineage>
        <taxon>Bacteria</taxon>
        <taxon>Pseudomonadati</taxon>
        <taxon>Bacteroidota</taxon>
        <taxon>Cytophagia</taxon>
        <taxon>Cytophagales</taxon>
        <taxon>Catalimonadaceae</taxon>
        <taxon>Roseihalotalea</taxon>
    </lineage>
</organism>
<dbReference type="InterPro" id="IPR036188">
    <property type="entry name" value="FAD/NAD-bd_sf"/>
</dbReference>
<dbReference type="InterPro" id="IPR050493">
    <property type="entry name" value="FAD-dep_Monooxygenase_BioMet"/>
</dbReference>
<proteinExistence type="predicted"/>
<dbReference type="PANTHER" id="PTHR13789">
    <property type="entry name" value="MONOOXYGENASE"/>
    <property type="match status" value="1"/>
</dbReference>
<evidence type="ECO:0000313" key="4">
    <source>
        <dbReference type="EMBL" id="WKN34261.1"/>
    </source>
</evidence>
<dbReference type="Pfam" id="PF01494">
    <property type="entry name" value="FAD_binding_3"/>
    <property type="match status" value="1"/>
</dbReference>
<keyword evidence="2 4" id="KW-0503">Monooxygenase</keyword>
<dbReference type="SUPFAM" id="SSF51905">
    <property type="entry name" value="FAD/NAD(P)-binding domain"/>
    <property type="match status" value="1"/>
</dbReference>
<dbReference type="EMBL" id="CP120682">
    <property type="protein sequence ID" value="WKN34261.1"/>
    <property type="molecule type" value="Genomic_DNA"/>
</dbReference>
<dbReference type="GO" id="GO:0071949">
    <property type="term" value="F:FAD binding"/>
    <property type="evidence" value="ECO:0007669"/>
    <property type="project" value="InterPro"/>
</dbReference>
<name>A0AA49GLA0_9BACT</name>
<feature type="domain" description="FAD-binding" evidence="3">
    <location>
        <begin position="4"/>
        <end position="335"/>
    </location>
</feature>
<protein>
    <submittedName>
        <fullName evidence="4">FAD-dependent monooxygenase</fullName>
    </submittedName>
</protein>
<evidence type="ECO:0000259" key="3">
    <source>
        <dbReference type="Pfam" id="PF01494"/>
    </source>
</evidence>
<dbReference type="PRINTS" id="PR00420">
    <property type="entry name" value="RNGMNOXGNASE"/>
</dbReference>
<accession>A0AA49GLA0</accession>
<dbReference type="PANTHER" id="PTHR13789:SF309">
    <property type="entry name" value="PUTATIVE (AFU_ORTHOLOGUE AFUA_6G14510)-RELATED"/>
    <property type="match status" value="1"/>
</dbReference>
<dbReference type="GO" id="GO:0004497">
    <property type="term" value="F:monooxygenase activity"/>
    <property type="evidence" value="ECO:0007669"/>
    <property type="project" value="UniProtKB-KW"/>
</dbReference>
<reference evidence="4" key="2">
    <citation type="journal article" date="2024" name="Antonie Van Leeuwenhoek">
        <title>Roseihalotalea indica gen. nov., sp. nov., a halophilic Bacteroidetes from mesopelagic Southwest Indian Ocean with higher carbohydrate metabolic potential.</title>
        <authorList>
            <person name="Chen B."/>
            <person name="Zhang M."/>
            <person name="Lin D."/>
            <person name="Ye J."/>
            <person name="Tang K."/>
        </authorList>
    </citation>
    <scope>NUCLEOTIDE SEQUENCE</scope>
    <source>
        <strain evidence="4">TK19036</strain>
    </source>
</reference>
<dbReference type="AlphaFoldDB" id="A0AA49GLA0"/>
<sequence>MKEEITIIGGGIAGLTTAIALHTIGKNPVIFEAAPYLKAVGAGLGLAANAIQAFARLGLKEEVIQRGRVLPSFTIYDQRGRKITETDSQAMSKKYGVDNFTIHRAALHDLLISKINPQHIHTDKQAVDITQTADSVTVTFQDGTTHETRLLIAADGIHSAIRRKLLPDAEPRYAGYTCWRAVIDNSDLNLKESLETWGTSGRFGIVPLAEKQVYWFACINAPRADPAMQHFGVADLQNHFKDFHAPIPTLLAHTQDKDLIWNDIIDLKPLDRYVFNNILLIGDAAHATTPNMGQGACQAIEDAIVLADVLKSNADTKIALQQFEKRRLKRTHYITDTSWRVGRVAQIENRWGASLRNTAFRLLPRKVREKQFEKLYNVDF</sequence>
<reference evidence="4" key="1">
    <citation type="journal article" date="2023" name="Comput. Struct. Biotechnol. J.">
        <title>Discovery of a novel marine Bacteroidetes with a rich repertoire of carbohydrate-active enzymes.</title>
        <authorList>
            <person name="Chen B."/>
            <person name="Liu G."/>
            <person name="Chen Q."/>
            <person name="Wang H."/>
            <person name="Liu L."/>
            <person name="Tang K."/>
        </authorList>
    </citation>
    <scope>NUCLEOTIDE SEQUENCE</scope>
    <source>
        <strain evidence="4">TK19036</strain>
    </source>
</reference>
<gene>
    <name evidence="4" type="ORF">K4G66_17935</name>
</gene>
<keyword evidence="1" id="KW-0560">Oxidoreductase</keyword>
<dbReference type="Gene3D" id="3.50.50.60">
    <property type="entry name" value="FAD/NAD(P)-binding domain"/>
    <property type="match status" value="1"/>
</dbReference>
<evidence type="ECO:0000256" key="1">
    <source>
        <dbReference type="ARBA" id="ARBA00023002"/>
    </source>
</evidence>
<dbReference type="InterPro" id="IPR002938">
    <property type="entry name" value="FAD-bd"/>
</dbReference>